<keyword evidence="9" id="KW-0233">DNA recombination</keyword>
<keyword evidence="3" id="KW-0255">Endonuclease</keyword>
<feature type="domain" description="Retroviral polymerase SH3-like" evidence="10">
    <location>
        <begin position="59"/>
        <end position="119"/>
    </location>
</feature>
<protein>
    <submittedName>
        <fullName evidence="11">Retrovirus-related Pol polyprotein from transposon TNT 1-94</fullName>
    </submittedName>
</protein>
<accession>A0A699KNP0</accession>
<keyword evidence="4" id="KW-0378">Hydrolase</keyword>
<dbReference type="PANTHER" id="PTHR42648:SF11">
    <property type="entry name" value="TRANSPOSON TY4-P GAG-POL POLYPROTEIN"/>
    <property type="match status" value="1"/>
</dbReference>
<evidence type="ECO:0000256" key="7">
    <source>
        <dbReference type="ARBA" id="ARBA00022918"/>
    </source>
</evidence>
<sequence>MSRTMLNEQSLPQKFWCNAIDTSTYILNQILTRAIIGKTPYELLRGRKPTLDYFRVFGSKCFILITKDYLTKFDSKSYEGVFLGYFQNSKAYIVLNKHTKKVEESLNVTFNETPPPSKTSPMVDDDLDKEEAIKVIEKKNLKNDIVDETFEIDEIVNIKESRKCHMKP</sequence>
<keyword evidence="8" id="KW-0808">Transferase</keyword>
<evidence type="ECO:0000256" key="5">
    <source>
        <dbReference type="ARBA" id="ARBA00022842"/>
    </source>
</evidence>
<keyword evidence="7" id="KW-0695">RNA-directed DNA polymerase</keyword>
<dbReference type="InterPro" id="IPR057670">
    <property type="entry name" value="SH3_retrovirus"/>
</dbReference>
<evidence type="ECO:0000256" key="6">
    <source>
        <dbReference type="ARBA" id="ARBA00022908"/>
    </source>
</evidence>
<organism evidence="11">
    <name type="scientific">Tanacetum cinerariifolium</name>
    <name type="common">Dalmatian daisy</name>
    <name type="synonym">Chrysanthemum cinerariifolium</name>
    <dbReference type="NCBI Taxonomy" id="118510"/>
    <lineage>
        <taxon>Eukaryota</taxon>
        <taxon>Viridiplantae</taxon>
        <taxon>Streptophyta</taxon>
        <taxon>Embryophyta</taxon>
        <taxon>Tracheophyta</taxon>
        <taxon>Spermatophyta</taxon>
        <taxon>Magnoliopsida</taxon>
        <taxon>eudicotyledons</taxon>
        <taxon>Gunneridae</taxon>
        <taxon>Pentapetalae</taxon>
        <taxon>asterids</taxon>
        <taxon>campanulids</taxon>
        <taxon>Asterales</taxon>
        <taxon>Asteraceae</taxon>
        <taxon>Asteroideae</taxon>
        <taxon>Anthemideae</taxon>
        <taxon>Anthemidinae</taxon>
        <taxon>Tanacetum</taxon>
    </lineage>
</organism>
<dbReference type="GO" id="GO:0015074">
    <property type="term" value="P:DNA integration"/>
    <property type="evidence" value="ECO:0007669"/>
    <property type="project" value="UniProtKB-KW"/>
</dbReference>
<keyword evidence="2" id="KW-0479">Metal-binding</keyword>
<evidence type="ECO:0000256" key="1">
    <source>
        <dbReference type="ARBA" id="ARBA00022722"/>
    </source>
</evidence>
<dbReference type="GO" id="GO:0003887">
    <property type="term" value="F:DNA-directed DNA polymerase activity"/>
    <property type="evidence" value="ECO:0007669"/>
    <property type="project" value="UniProtKB-KW"/>
</dbReference>
<evidence type="ECO:0000259" key="10">
    <source>
        <dbReference type="Pfam" id="PF25597"/>
    </source>
</evidence>
<evidence type="ECO:0000256" key="9">
    <source>
        <dbReference type="ARBA" id="ARBA00023172"/>
    </source>
</evidence>
<dbReference type="GO" id="GO:0046872">
    <property type="term" value="F:metal ion binding"/>
    <property type="evidence" value="ECO:0007669"/>
    <property type="project" value="UniProtKB-KW"/>
</dbReference>
<dbReference type="GO" id="GO:0006310">
    <property type="term" value="P:DNA recombination"/>
    <property type="evidence" value="ECO:0007669"/>
    <property type="project" value="UniProtKB-KW"/>
</dbReference>
<evidence type="ECO:0000256" key="3">
    <source>
        <dbReference type="ARBA" id="ARBA00022759"/>
    </source>
</evidence>
<dbReference type="AlphaFoldDB" id="A0A699KNP0"/>
<evidence type="ECO:0000313" key="11">
    <source>
        <dbReference type="EMBL" id="GFB04186.1"/>
    </source>
</evidence>
<dbReference type="InterPro" id="IPR039537">
    <property type="entry name" value="Retrotran_Ty1/copia-like"/>
</dbReference>
<keyword evidence="5" id="KW-0460">Magnesium</keyword>
<evidence type="ECO:0000256" key="4">
    <source>
        <dbReference type="ARBA" id="ARBA00022801"/>
    </source>
</evidence>
<dbReference type="EMBL" id="BKCJ010539520">
    <property type="protein sequence ID" value="GFB04186.1"/>
    <property type="molecule type" value="Genomic_DNA"/>
</dbReference>
<dbReference type="GO" id="GO:0016787">
    <property type="term" value="F:hydrolase activity"/>
    <property type="evidence" value="ECO:0007669"/>
    <property type="project" value="UniProtKB-KW"/>
</dbReference>
<keyword evidence="1" id="KW-0540">Nuclease</keyword>
<dbReference type="GO" id="GO:0004519">
    <property type="term" value="F:endonuclease activity"/>
    <property type="evidence" value="ECO:0007669"/>
    <property type="project" value="UniProtKB-KW"/>
</dbReference>
<dbReference type="InterPro" id="IPR012337">
    <property type="entry name" value="RNaseH-like_sf"/>
</dbReference>
<dbReference type="Pfam" id="PF25597">
    <property type="entry name" value="SH3_retrovirus"/>
    <property type="match status" value="1"/>
</dbReference>
<keyword evidence="6" id="KW-0229">DNA integration</keyword>
<name>A0A699KNP0_TANCI</name>
<proteinExistence type="predicted"/>
<dbReference type="PANTHER" id="PTHR42648">
    <property type="entry name" value="TRANSPOSASE, PUTATIVE-RELATED"/>
    <property type="match status" value="1"/>
</dbReference>
<dbReference type="GO" id="GO:0003964">
    <property type="term" value="F:RNA-directed DNA polymerase activity"/>
    <property type="evidence" value="ECO:0007669"/>
    <property type="project" value="UniProtKB-KW"/>
</dbReference>
<evidence type="ECO:0000256" key="2">
    <source>
        <dbReference type="ARBA" id="ARBA00022723"/>
    </source>
</evidence>
<keyword evidence="8" id="KW-0548">Nucleotidyltransferase</keyword>
<evidence type="ECO:0000256" key="8">
    <source>
        <dbReference type="ARBA" id="ARBA00022932"/>
    </source>
</evidence>
<reference evidence="11" key="1">
    <citation type="journal article" date="2019" name="Sci. Rep.">
        <title>Draft genome of Tanacetum cinerariifolium, the natural source of mosquito coil.</title>
        <authorList>
            <person name="Yamashiro T."/>
            <person name="Shiraishi A."/>
            <person name="Satake H."/>
            <person name="Nakayama K."/>
        </authorList>
    </citation>
    <scope>NUCLEOTIDE SEQUENCE</scope>
</reference>
<dbReference type="SUPFAM" id="SSF53098">
    <property type="entry name" value="Ribonuclease H-like"/>
    <property type="match status" value="1"/>
</dbReference>
<keyword evidence="8" id="KW-0239">DNA-directed DNA polymerase</keyword>
<gene>
    <name evidence="11" type="ORF">Tci_676157</name>
</gene>
<comment type="caution">
    <text evidence="11">The sequence shown here is derived from an EMBL/GenBank/DDBJ whole genome shotgun (WGS) entry which is preliminary data.</text>
</comment>